<keyword evidence="7" id="KW-1133">Transmembrane helix</keyword>
<dbReference type="InterPro" id="IPR009056">
    <property type="entry name" value="Cyt_c-like_dom"/>
</dbReference>
<keyword evidence="4" id="KW-0249">Electron transport</keyword>
<organism evidence="9 10">
    <name type="scientific">Trichlorobacter ammonificans</name>
    <dbReference type="NCBI Taxonomy" id="2916410"/>
    <lineage>
        <taxon>Bacteria</taxon>
        <taxon>Pseudomonadati</taxon>
        <taxon>Thermodesulfobacteriota</taxon>
        <taxon>Desulfuromonadia</taxon>
        <taxon>Geobacterales</taxon>
        <taxon>Geobacteraceae</taxon>
        <taxon>Trichlorobacter</taxon>
    </lineage>
</organism>
<dbReference type="Proteomes" id="UP001295463">
    <property type="component" value="Chromosome"/>
</dbReference>
<keyword evidence="1" id="KW-0813">Transport</keyword>
<evidence type="ECO:0000256" key="2">
    <source>
        <dbReference type="ARBA" id="ARBA00022617"/>
    </source>
</evidence>
<evidence type="ECO:0000259" key="8">
    <source>
        <dbReference type="PROSITE" id="PS51007"/>
    </source>
</evidence>
<dbReference type="InterPro" id="IPR036909">
    <property type="entry name" value="Cyt_c-like_dom_sf"/>
</dbReference>
<protein>
    <submittedName>
        <fullName evidence="9">Cytochrome c oxidase subunit CcoP</fullName>
    </submittedName>
</protein>
<dbReference type="RefSeq" id="WP_305732546.1">
    <property type="nucleotide sequence ID" value="NZ_OW150024.1"/>
</dbReference>
<evidence type="ECO:0000256" key="6">
    <source>
        <dbReference type="PROSITE-ProRule" id="PRU00433"/>
    </source>
</evidence>
<dbReference type="Gene3D" id="1.10.760.10">
    <property type="entry name" value="Cytochrome c-like domain"/>
    <property type="match status" value="1"/>
</dbReference>
<keyword evidence="10" id="KW-1185">Reference proteome</keyword>
<evidence type="ECO:0000256" key="1">
    <source>
        <dbReference type="ARBA" id="ARBA00022448"/>
    </source>
</evidence>
<dbReference type="PANTHER" id="PTHR33751">
    <property type="entry name" value="CBB3-TYPE CYTOCHROME C OXIDASE SUBUNIT FIXP"/>
    <property type="match status" value="1"/>
</dbReference>
<gene>
    <name evidence="9" type="ORF">GEAMG1_1912</name>
</gene>
<evidence type="ECO:0000256" key="4">
    <source>
        <dbReference type="ARBA" id="ARBA00022982"/>
    </source>
</evidence>
<feature type="domain" description="Cytochrome c" evidence="8">
    <location>
        <begin position="87"/>
        <end position="164"/>
    </location>
</feature>
<dbReference type="EMBL" id="OW150024">
    <property type="protein sequence ID" value="CAH2031747.1"/>
    <property type="molecule type" value="Genomic_DNA"/>
</dbReference>
<dbReference type="PANTHER" id="PTHR33751:SF1">
    <property type="entry name" value="CBB3-TYPE CYTOCHROME C OXIDASE SUBUNIT FIXP"/>
    <property type="match status" value="1"/>
</dbReference>
<dbReference type="SUPFAM" id="SSF46626">
    <property type="entry name" value="Cytochrome c"/>
    <property type="match status" value="1"/>
</dbReference>
<dbReference type="Pfam" id="PF13442">
    <property type="entry name" value="Cytochrome_CBB3"/>
    <property type="match status" value="1"/>
</dbReference>
<name>A0ABN8HP37_9BACT</name>
<evidence type="ECO:0000256" key="7">
    <source>
        <dbReference type="SAM" id="Phobius"/>
    </source>
</evidence>
<keyword evidence="3 6" id="KW-0479">Metal-binding</keyword>
<keyword evidence="5 6" id="KW-0408">Iron</keyword>
<dbReference type="PRINTS" id="PR00605">
    <property type="entry name" value="CYTCHROMECIC"/>
</dbReference>
<keyword evidence="7" id="KW-0472">Membrane</keyword>
<reference evidence="9 10" key="1">
    <citation type="submission" date="2022-03" db="EMBL/GenBank/DDBJ databases">
        <authorList>
            <person name="Koch H."/>
        </authorList>
    </citation>
    <scope>NUCLEOTIDE SEQUENCE [LARGE SCALE GENOMIC DNA]</scope>
    <source>
        <strain evidence="9 10">G1</strain>
    </source>
</reference>
<keyword evidence="2 6" id="KW-0349">Heme</keyword>
<dbReference type="InterPro" id="IPR050597">
    <property type="entry name" value="Cytochrome_c_Oxidase_Subunit"/>
</dbReference>
<evidence type="ECO:0000256" key="5">
    <source>
        <dbReference type="ARBA" id="ARBA00023004"/>
    </source>
</evidence>
<evidence type="ECO:0000313" key="10">
    <source>
        <dbReference type="Proteomes" id="UP001295463"/>
    </source>
</evidence>
<sequence>MSDEHKEYDGISYKADDRMPAVFKLLLAGLLVWGVCFMGYYLFSGWSSEAEFAAKKAAQEQAIAANAAASAPQTGGAGAHKEGALADYIAAGKKEYAARCAACHGADAKGGIGPDLTAKQYKYGRSEQAVTESVANGRPGGMPGFRNDLSHEKLEGVVKYLLSL</sequence>
<dbReference type="InterPro" id="IPR008168">
    <property type="entry name" value="Cyt_C_IC"/>
</dbReference>
<evidence type="ECO:0000256" key="3">
    <source>
        <dbReference type="ARBA" id="ARBA00022723"/>
    </source>
</evidence>
<dbReference type="PROSITE" id="PS51007">
    <property type="entry name" value="CYTC"/>
    <property type="match status" value="1"/>
</dbReference>
<feature type="transmembrane region" description="Helical" evidence="7">
    <location>
        <begin position="21"/>
        <end position="43"/>
    </location>
</feature>
<accession>A0ABN8HP37</accession>
<proteinExistence type="predicted"/>
<evidence type="ECO:0000313" key="9">
    <source>
        <dbReference type="EMBL" id="CAH2031747.1"/>
    </source>
</evidence>
<keyword evidence="7" id="KW-0812">Transmembrane</keyword>